<dbReference type="InterPro" id="IPR005135">
    <property type="entry name" value="Endo/exonuclease/phosphatase"/>
</dbReference>
<organism evidence="2">
    <name type="scientific">Scylla olivacea</name>
    <name type="common">Orange mud crab</name>
    <name type="synonym">Cancer olivacea</name>
    <dbReference type="NCBI Taxonomy" id="85551"/>
    <lineage>
        <taxon>Eukaryota</taxon>
        <taxon>Metazoa</taxon>
        <taxon>Ecdysozoa</taxon>
        <taxon>Arthropoda</taxon>
        <taxon>Crustacea</taxon>
        <taxon>Multicrustacea</taxon>
        <taxon>Malacostraca</taxon>
        <taxon>Eumalacostraca</taxon>
        <taxon>Eucarida</taxon>
        <taxon>Decapoda</taxon>
        <taxon>Pleocyemata</taxon>
        <taxon>Brachyura</taxon>
        <taxon>Eubrachyura</taxon>
        <taxon>Portunoidea</taxon>
        <taxon>Portunidae</taxon>
        <taxon>Portuninae</taxon>
        <taxon>Scylla</taxon>
    </lineage>
</organism>
<dbReference type="InterPro" id="IPR036691">
    <property type="entry name" value="Endo/exonu/phosph_ase_sf"/>
</dbReference>
<dbReference type="EMBL" id="GDRN01103113">
    <property type="protein sequence ID" value="JAI58136.1"/>
    <property type="molecule type" value="Transcribed_RNA"/>
</dbReference>
<protein>
    <recommendedName>
        <fullName evidence="1">Endonuclease/exonuclease/phosphatase domain-containing protein</fullName>
    </recommendedName>
</protein>
<feature type="domain" description="Endonuclease/exonuclease/phosphatase" evidence="1">
    <location>
        <begin position="6"/>
        <end position="201"/>
    </location>
</feature>
<sequence length="314" mass="35771">MELHVISWNACGIRDLARLRALKAYVYRPTIILIQEAFVGPFLGERQAPPLSGYVSYAHPVRNGFITYVHSSLQHQLLYTSVHADMTFQLLEAMGCDKLRLCNVYSAPGRMNLAALPLPTLRGFIYMGDFNARHPDLGDSLHTPNQNGPRLLDYARRYRLTRWNTGGATHSRGGTLDHIFTSGLVASRVKCFSVPVLFSDHVALGLRYYVLATPTSSHARTCIRICPKYFPTYISYMTTLLPTFNSHSPDELYSSLVQSTHKFYSQYVTRPHLAQGHLMTVCFRLREKRWSMSLLSKNIRLLHIFTCIRRLVTS</sequence>
<accession>A0A0N7ZA84</accession>
<name>A0A0N7ZA84_SCYOL</name>
<evidence type="ECO:0000259" key="1">
    <source>
        <dbReference type="Pfam" id="PF03372"/>
    </source>
</evidence>
<dbReference type="SUPFAM" id="SSF56219">
    <property type="entry name" value="DNase I-like"/>
    <property type="match status" value="1"/>
</dbReference>
<dbReference type="Pfam" id="PF03372">
    <property type="entry name" value="Exo_endo_phos"/>
    <property type="match status" value="1"/>
</dbReference>
<reference evidence="2" key="1">
    <citation type="submission" date="2015-09" db="EMBL/GenBank/DDBJ databases">
        <title>Scylla olivacea transcriptome.</title>
        <authorList>
            <person name="Ikhwanuddin M."/>
        </authorList>
    </citation>
    <scope>NUCLEOTIDE SEQUENCE</scope>
</reference>
<proteinExistence type="predicted"/>
<dbReference type="Gene3D" id="3.60.10.10">
    <property type="entry name" value="Endonuclease/exonuclease/phosphatase"/>
    <property type="match status" value="1"/>
</dbReference>
<evidence type="ECO:0000313" key="2">
    <source>
        <dbReference type="EMBL" id="JAI58136.1"/>
    </source>
</evidence>
<dbReference type="GO" id="GO:0003824">
    <property type="term" value="F:catalytic activity"/>
    <property type="evidence" value="ECO:0007669"/>
    <property type="project" value="InterPro"/>
</dbReference>
<dbReference type="AlphaFoldDB" id="A0A0N7ZA84"/>